<dbReference type="RefSeq" id="WP_142640910.1">
    <property type="nucleotide sequence ID" value="NZ_VDGI01000001.1"/>
</dbReference>
<dbReference type="EMBL" id="VDGI01000001">
    <property type="protein sequence ID" value="TQR21784.1"/>
    <property type="molecule type" value="Genomic_DNA"/>
</dbReference>
<dbReference type="GO" id="GO:0015074">
    <property type="term" value="P:DNA integration"/>
    <property type="evidence" value="ECO:0007669"/>
    <property type="project" value="UniProtKB-KW"/>
</dbReference>
<keyword evidence="4" id="KW-0159">Chromosome partition</keyword>
<dbReference type="OrthoDB" id="9801717at2"/>
<sequence length="330" mass="38089">MSNDTIRLANDLHTVISTLCPEVDMMKLEMRVEEVLSNYENHRKTFLELEKDIPEKVELYLSSMRIEGLSSKTLSGYRTELRLFSVKYQKAVVQITTNDIREYLASFPKAKMSTISTKLSVLKSFFGWLVNEEVILRNPTAKIRPPKKEKRLPKGLSIEELEKVRESCETLRQRALIEVFYSTGCRLAELAAMNKSDINIQSMSMKVIGKGDKERIVYLSFKALYHLKKYLNSRSDDVDALFVTTRKPYRRMGHRAIQREIDKIETASNISKKLHPHIMRHTFATLSTDAGIELADLQHLMGHSNPGTTLIYANVSEERKQQAFKKYHVQ</sequence>
<comment type="subcellular location">
    <subcellularLocation>
        <location evidence="1">Cytoplasm</location>
    </subcellularLocation>
</comment>
<feature type="coiled-coil region" evidence="10">
    <location>
        <begin position="25"/>
        <end position="52"/>
    </location>
</feature>
<evidence type="ECO:0000256" key="8">
    <source>
        <dbReference type="ARBA" id="ARBA00023306"/>
    </source>
</evidence>
<evidence type="ECO:0000256" key="5">
    <source>
        <dbReference type="ARBA" id="ARBA00022908"/>
    </source>
</evidence>
<dbReference type="InterPro" id="IPR044068">
    <property type="entry name" value="CB"/>
</dbReference>
<feature type="domain" description="Core-binding (CB)" evidence="12">
    <location>
        <begin position="51"/>
        <end position="130"/>
    </location>
</feature>
<evidence type="ECO:0000256" key="10">
    <source>
        <dbReference type="SAM" id="Coils"/>
    </source>
</evidence>
<evidence type="ECO:0000256" key="4">
    <source>
        <dbReference type="ARBA" id="ARBA00022829"/>
    </source>
</evidence>
<accession>A0A544TWI4</accession>
<evidence type="ECO:0000256" key="1">
    <source>
        <dbReference type="ARBA" id="ARBA00004496"/>
    </source>
</evidence>
<dbReference type="GO" id="GO:0005737">
    <property type="term" value="C:cytoplasm"/>
    <property type="evidence" value="ECO:0007669"/>
    <property type="project" value="UniProtKB-SubCell"/>
</dbReference>
<dbReference type="InterPro" id="IPR050090">
    <property type="entry name" value="Tyrosine_recombinase_XerCD"/>
</dbReference>
<evidence type="ECO:0000313" key="14">
    <source>
        <dbReference type="Proteomes" id="UP000316626"/>
    </source>
</evidence>
<dbReference type="GO" id="GO:0051301">
    <property type="term" value="P:cell division"/>
    <property type="evidence" value="ECO:0007669"/>
    <property type="project" value="UniProtKB-KW"/>
</dbReference>
<dbReference type="PROSITE" id="PS51898">
    <property type="entry name" value="TYR_RECOMBINASE"/>
    <property type="match status" value="1"/>
</dbReference>
<proteinExistence type="predicted"/>
<dbReference type="GO" id="GO:0006310">
    <property type="term" value="P:DNA recombination"/>
    <property type="evidence" value="ECO:0007669"/>
    <property type="project" value="UniProtKB-KW"/>
</dbReference>
<protein>
    <submittedName>
        <fullName evidence="13">Integrase</fullName>
    </submittedName>
</protein>
<evidence type="ECO:0000256" key="3">
    <source>
        <dbReference type="ARBA" id="ARBA00022618"/>
    </source>
</evidence>
<keyword evidence="5" id="KW-0229">DNA integration</keyword>
<evidence type="ECO:0000313" key="13">
    <source>
        <dbReference type="EMBL" id="TQR21784.1"/>
    </source>
</evidence>
<dbReference type="InterPro" id="IPR011010">
    <property type="entry name" value="DNA_brk_join_enz"/>
</dbReference>
<gene>
    <name evidence="13" type="ORF">FG384_02225</name>
</gene>
<dbReference type="InterPro" id="IPR010998">
    <property type="entry name" value="Integrase_recombinase_N"/>
</dbReference>
<name>A0A544TWI4_9BACI</name>
<dbReference type="GO" id="GO:0007059">
    <property type="term" value="P:chromosome segregation"/>
    <property type="evidence" value="ECO:0007669"/>
    <property type="project" value="UniProtKB-KW"/>
</dbReference>
<evidence type="ECO:0000256" key="9">
    <source>
        <dbReference type="PROSITE-ProRule" id="PRU01248"/>
    </source>
</evidence>
<keyword evidence="10" id="KW-0175">Coiled coil</keyword>
<comment type="caution">
    <text evidence="13">The sequence shown here is derived from an EMBL/GenBank/DDBJ whole genome shotgun (WGS) entry which is preliminary data.</text>
</comment>
<dbReference type="Proteomes" id="UP000316626">
    <property type="component" value="Unassembled WGS sequence"/>
</dbReference>
<reference evidence="13 14" key="1">
    <citation type="submission" date="2019-06" db="EMBL/GenBank/DDBJ databases">
        <title>Psychrobacillus vulpis sp. nov., a new species isolated from feces of a red fox that inhabits in The Tablas de Daimiel Natural Park, Albacete, Spain.</title>
        <authorList>
            <person name="Rodriguez M."/>
            <person name="Reina J.C."/>
            <person name="Bejar V."/>
            <person name="Llamas I."/>
        </authorList>
    </citation>
    <scope>NUCLEOTIDE SEQUENCE [LARGE SCALE GENOMIC DNA]</scope>
    <source>
        <strain evidence="13 14">Z8</strain>
    </source>
</reference>
<keyword evidence="3" id="KW-0132">Cell division</keyword>
<organism evidence="13 14">
    <name type="scientific">Psychrobacillus vulpis</name>
    <dbReference type="NCBI Taxonomy" id="2325572"/>
    <lineage>
        <taxon>Bacteria</taxon>
        <taxon>Bacillati</taxon>
        <taxon>Bacillota</taxon>
        <taxon>Bacilli</taxon>
        <taxon>Bacillales</taxon>
        <taxon>Bacillaceae</taxon>
        <taxon>Psychrobacillus</taxon>
    </lineage>
</organism>
<evidence type="ECO:0000259" key="11">
    <source>
        <dbReference type="PROSITE" id="PS51898"/>
    </source>
</evidence>
<dbReference type="GO" id="GO:0003677">
    <property type="term" value="F:DNA binding"/>
    <property type="evidence" value="ECO:0007669"/>
    <property type="project" value="UniProtKB-UniRule"/>
</dbReference>
<keyword evidence="2" id="KW-0963">Cytoplasm</keyword>
<dbReference type="InterPro" id="IPR002104">
    <property type="entry name" value="Integrase_catalytic"/>
</dbReference>
<evidence type="ECO:0000256" key="7">
    <source>
        <dbReference type="ARBA" id="ARBA00023172"/>
    </source>
</evidence>
<dbReference type="InterPro" id="IPR013762">
    <property type="entry name" value="Integrase-like_cat_sf"/>
</dbReference>
<feature type="domain" description="Tyr recombinase" evidence="11">
    <location>
        <begin position="151"/>
        <end position="325"/>
    </location>
</feature>
<keyword evidence="7" id="KW-0233">DNA recombination</keyword>
<dbReference type="PANTHER" id="PTHR30349">
    <property type="entry name" value="PHAGE INTEGRASE-RELATED"/>
    <property type="match status" value="1"/>
</dbReference>
<evidence type="ECO:0000256" key="6">
    <source>
        <dbReference type="ARBA" id="ARBA00023125"/>
    </source>
</evidence>
<dbReference type="Pfam" id="PF00589">
    <property type="entry name" value="Phage_integrase"/>
    <property type="match status" value="1"/>
</dbReference>
<keyword evidence="14" id="KW-1185">Reference proteome</keyword>
<evidence type="ECO:0000256" key="2">
    <source>
        <dbReference type="ARBA" id="ARBA00022490"/>
    </source>
</evidence>
<dbReference type="InterPro" id="IPR004107">
    <property type="entry name" value="Integrase_SAM-like_N"/>
</dbReference>
<keyword evidence="8" id="KW-0131">Cell cycle</keyword>
<dbReference type="Gene3D" id="1.10.150.130">
    <property type="match status" value="1"/>
</dbReference>
<keyword evidence="6 9" id="KW-0238">DNA-binding</keyword>
<evidence type="ECO:0000259" key="12">
    <source>
        <dbReference type="PROSITE" id="PS51900"/>
    </source>
</evidence>
<dbReference type="SUPFAM" id="SSF56349">
    <property type="entry name" value="DNA breaking-rejoining enzymes"/>
    <property type="match status" value="1"/>
</dbReference>
<dbReference type="AlphaFoldDB" id="A0A544TWI4"/>
<dbReference type="PROSITE" id="PS51900">
    <property type="entry name" value="CB"/>
    <property type="match status" value="1"/>
</dbReference>
<dbReference type="Gene3D" id="1.10.443.10">
    <property type="entry name" value="Intergrase catalytic core"/>
    <property type="match status" value="1"/>
</dbReference>
<dbReference type="PANTHER" id="PTHR30349:SF77">
    <property type="entry name" value="TYROSINE RECOMBINASE XERC"/>
    <property type="match status" value="1"/>
</dbReference>
<dbReference type="Pfam" id="PF13495">
    <property type="entry name" value="Phage_int_SAM_4"/>
    <property type="match status" value="1"/>
</dbReference>